<dbReference type="GO" id="GO:0006979">
    <property type="term" value="P:response to oxidative stress"/>
    <property type="evidence" value="ECO:0007669"/>
    <property type="project" value="TreeGrafter"/>
</dbReference>
<comment type="caution">
    <text evidence="12">The sequence shown here is derived from an EMBL/GenBank/DDBJ whole genome shotgun (WGS) entry which is preliminary data.</text>
</comment>
<dbReference type="Proteomes" id="UP001347796">
    <property type="component" value="Unassembled WGS sequence"/>
</dbReference>
<keyword evidence="6" id="KW-0458">Lysosome</keyword>
<evidence type="ECO:0000256" key="8">
    <source>
        <dbReference type="ARBA" id="ARBA00041780"/>
    </source>
</evidence>
<dbReference type="PROSITE" id="PS51886">
    <property type="entry name" value="TLDC"/>
    <property type="match status" value="1"/>
</dbReference>
<evidence type="ECO:0000256" key="10">
    <source>
        <dbReference type="SAM" id="MobiDB-lite"/>
    </source>
</evidence>
<keyword evidence="13" id="KW-1185">Reference proteome</keyword>
<evidence type="ECO:0000313" key="12">
    <source>
        <dbReference type="EMBL" id="KAK6186560.1"/>
    </source>
</evidence>
<dbReference type="GO" id="GO:0005634">
    <property type="term" value="C:nucleus"/>
    <property type="evidence" value="ECO:0007669"/>
    <property type="project" value="TreeGrafter"/>
</dbReference>
<dbReference type="EMBL" id="JAZGQO010000006">
    <property type="protein sequence ID" value="KAK6186560.1"/>
    <property type="molecule type" value="Genomic_DNA"/>
</dbReference>
<dbReference type="SMART" id="SM00584">
    <property type="entry name" value="TLDc"/>
    <property type="match status" value="1"/>
</dbReference>
<dbReference type="Pfam" id="PF07534">
    <property type="entry name" value="TLD"/>
    <property type="match status" value="1"/>
</dbReference>
<sequence length="478" mass="53630">MGGTESKDHDKDVSSYFSDEENAKIHEIFSNLCQTSKKQQVVQSTDFVKYCEILPTTLSESLFKWMTSSLDGKHHHDVTCQHFIQCLGKLLRGTITERCYIVLFVVSDGQTTSTGDQLVKFVEMILCVLQQDLSCSKEYKSWKLITTDEGYRRLALNILEDLFHSGPSKDKGMKIPTIPPPSQPFTETEIEDWMSKSSMFLQIMDQVFSRCFSISSDGGNSSGRSCPRLPLVVDIDWSKFTSILDLPSLLYLNSTLPVNLQTEWRLLFSNCLYGDSFVQLIQRIVCHGPTVVIVKDKNGHIFGGFASESWKKNSNFYGDSNCYLFQIKPHLSVFTPTGYNQHYLYYNQHVTTLPNGLGFGGQLEYFGLWIDESFSSGHSKAGPKNTTYGSPQLSITPEFEIDTIEVWGVGPEKKTDDDDDEGVTDEELASRKSILDKDPGAKAMLTLIGKGPLSEGLREGDETADNPEETTNTVISLF</sequence>
<comment type="subcellular location">
    <subcellularLocation>
        <location evidence="3">Cytoplasm</location>
    </subcellularLocation>
    <subcellularLocation>
        <location evidence="2">Lysosome</location>
    </subcellularLocation>
    <subcellularLocation>
        <location evidence="1">Membrane</location>
    </subcellularLocation>
</comment>
<evidence type="ECO:0000256" key="4">
    <source>
        <dbReference type="ARBA" id="ARBA00022490"/>
    </source>
</evidence>
<gene>
    <name evidence="12" type="ORF">SNE40_008575</name>
</gene>
<evidence type="ECO:0000256" key="3">
    <source>
        <dbReference type="ARBA" id="ARBA00004496"/>
    </source>
</evidence>
<dbReference type="GO" id="GO:0016020">
    <property type="term" value="C:membrane"/>
    <property type="evidence" value="ECO:0007669"/>
    <property type="project" value="UniProtKB-SubCell"/>
</dbReference>
<dbReference type="GO" id="GO:0005764">
    <property type="term" value="C:lysosome"/>
    <property type="evidence" value="ECO:0007669"/>
    <property type="project" value="UniProtKB-SubCell"/>
</dbReference>
<proteinExistence type="predicted"/>
<protein>
    <recommendedName>
        <fullName evidence="7">MTOR-associated protein MEAK7</fullName>
    </recommendedName>
    <alternativeName>
        <fullName evidence="9">TBC/LysM-associated domain-containing protein 1</fullName>
    </alternativeName>
    <alternativeName>
        <fullName evidence="8">TLD domain-containing protein 1</fullName>
    </alternativeName>
</protein>
<feature type="compositionally biased region" description="Polar residues" evidence="10">
    <location>
        <begin position="469"/>
        <end position="478"/>
    </location>
</feature>
<dbReference type="InterPro" id="IPR006571">
    <property type="entry name" value="TLDc_dom"/>
</dbReference>
<accession>A0AAN8K247</accession>
<keyword evidence="4" id="KW-0963">Cytoplasm</keyword>
<evidence type="ECO:0000313" key="13">
    <source>
        <dbReference type="Proteomes" id="UP001347796"/>
    </source>
</evidence>
<reference evidence="12 13" key="1">
    <citation type="submission" date="2024-01" db="EMBL/GenBank/DDBJ databases">
        <title>The genome of the rayed Mediterranean limpet Patella caerulea (Linnaeus, 1758).</title>
        <authorList>
            <person name="Anh-Thu Weber A."/>
            <person name="Halstead-Nussloch G."/>
        </authorList>
    </citation>
    <scope>NUCLEOTIDE SEQUENCE [LARGE SCALE GENOMIC DNA]</scope>
    <source>
        <strain evidence="12">AATW-2023a</strain>
        <tissue evidence="12">Whole specimen</tissue>
    </source>
</reference>
<feature type="region of interest" description="Disordered" evidence="10">
    <location>
        <begin position="452"/>
        <end position="478"/>
    </location>
</feature>
<evidence type="ECO:0000256" key="6">
    <source>
        <dbReference type="ARBA" id="ARBA00023228"/>
    </source>
</evidence>
<evidence type="ECO:0000256" key="1">
    <source>
        <dbReference type="ARBA" id="ARBA00004370"/>
    </source>
</evidence>
<keyword evidence="5" id="KW-0472">Membrane</keyword>
<feature type="domain" description="TLDc" evidence="11">
    <location>
        <begin position="242"/>
        <end position="410"/>
    </location>
</feature>
<evidence type="ECO:0000256" key="7">
    <source>
        <dbReference type="ARBA" id="ARBA00039594"/>
    </source>
</evidence>
<organism evidence="12 13">
    <name type="scientific">Patella caerulea</name>
    <name type="common">Rayed Mediterranean limpet</name>
    <dbReference type="NCBI Taxonomy" id="87958"/>
    <lineage>
        <taxon>Eukaryota</taxon>
        <taxon>Metazoa</taxon>
        <taxon>Spiralia</taxon>
        <taxon>Lophotrochozoa</taxon>
        <taxon>Mollusca</taxon>
        <taxon>Gastropoda</taxon>
        <taxon>Patellogastropoda</taxon>
        <taxon>Patelloidea</taxon>
        <taxon>Patellidae</taxon>
        <taxon>Patella</taxon>
    </lineage>
</organism>
<feature type="region of interest" description="Disordered" evidence="10">
    <location>
        <begin position="410"/>
        <end position="435"/>
    </location>
</feature>
<evidence type="ECO:0000256" key="2">
    <source>
        <dbReference type="ARBA" id="ARBA00004371"/>
    </source>
</evidence>
<evidence type="ECO:0000256" key="5">
    <source>
        <dbReference type="ARBA" id="ARBA00023136"/>
    </source>
</evidence>
<dbReference type="AlphaFoldDB" id="A0AAN8K247"/>
<name>A0AAN8K247_PATCE</name>
<evidence type="ECO:0000256" key="9">
    <source>
        <dbReference type="ARBA" id="ARBA00042134"/>
    </source>
</evidence>
<feature type="compositionally biased region" description="Acidic residues" evidence="10">
    <location>
        <begin position="417"/>
        <end position="427"/>
    </location>
</feature>
<evidence type="ECO:0000259" key="11">
    <source>
        <dbReference type="PROSITE" id="PS51886"/>
    </source>
</evidence>
<dbReference type="PANTHER" id="PTHR23354">
    <property type="entry name" value="NUCLEOLAR PROTEIN 7/ESTROGEN RECEPTOR COACTIVATOR-RELATED"/>
    <property type="match status" value="1"/>
</dbReference>
<dbReference type="PANTHER" id="PTHR23354:SF131">
    <property type="entry name" value="MTOR-ASSOCIATED PROTEIN MEAK7"/>
    <property type="match status" value="1"/>
</dbReference>